<proteinExistence type="predicted"/>
<sequence>MSDLIRLGRVSKIDYESGMIEATYPDRDDAVTDLFPVLSLNDEYKMPAIGDNILVLHLSNGSAAGVVLGPYWNEDNKPAVSGKDVYRKEMARTQGKAYMQYKDGTVDLRGPAVRLTCSSGAITVAQLLAMKAKVDSL</sequence>
<accession>A0A8S5U8I0</accession>
<organism evidence="1">
    <name type="scientific">Myoviridae sp. ctp7F23</name>
    <dbReference type="NCBI Taxonomy" id="2825174"/>
    <lineage>
        <taxon>Viruses</taxon>
        <taxon>Duplodnaviria</taxon>
        <taxon>Heunggongvirae</taxon>
        <taxon>Uroviricota</taxon>
        <taxon>Caudoviricetes</taxon>
    </lineage>
</organism>
<dbReference type="InterPro" id="IPR037026">
    <property type="entry name" value="Vgr_OB-fold_dom_sf"/>
</dbReference>
<reference evidence="1" key="1">
    <citation type="journal article" date="2021" name="Proc. Natl. Acad. Sci. U.S.A.">
        <title>A Catalog of Tens of Thousands of Viruses from Human Metagenomes Reveals Hidden Associations with Chronic Diseases.</title>
        <authorList>
            <person name="Tisza M.J."/>
            <person name="Buck C.B."/>
        </authorList>
    </citation>
    <scope>NUCLEOTIDE SEQUENCE</scope>
    <source>
        <strain evidence="1">Ctp7F23</strain>
    </source>
</reference>
<name>A0A8S5U8I0_9CAUD</name>
<evidence type="ECO:0000313" key="1">
    <source>
        <dbReference type="EMBL" id="DAF90765.1"/>
    </source>
</evidence>
<protein>
    <submittedName>
        <fullName evidence="1">Baseplate assembly protein</fullName>
    </submittedName>
</protein>
<dbReference type="EMBL" id="BK016037">
    <property type="protein sequence ID" value="DAF90765.1"/>
    <property type="molecule type" value="Genomic_DNA"/>
</dbReference>
<dbReference type="Gene3D" id="2.40.50.230">
    <property type="entry name" value="Gp5 N-terminal domain"/>
    <property type="match status" value="1"/>
</dbReference>